<evidence type="ECO:0000256" key="1">
    <source>
        <dbReference type="ARBA" id="ARBA00001938"/>
    </source>
</evidence>
<protein>
    <submittedName>
        <fullName evidence="6">Unannotated protein</fullName>
    </submittedName>
</protein>
<proteinExistence type="inferred from homology"/>
<comment type="similarity">
    <text evidence="2">Belongs to the 2-oxoacid dehydrogenase family.</text>
</comment>
<dbReference type="Pfam" id="PF02817">
    <property type="entry name" value="E3_binding"/>
    <property type="match status" value="1"/>
</dbReference>
<evidence type="ECO:0000256" key="4">
    <source>
        <dbReference type="ARBA" id="ARBA00023315"/>
    </source>
</evidence>
<dbReference type="SUPFAM" id="SSF52777">
    <property type="entry name" value="CoA-dependent acyltransferases"/>
    <property type="match status" value="1"/>
</dbReference>
<sequence>MPVPVPVPVAAPEPVPAARRAGEERHRAIVSSPVLRHLADELHVSLDQLSGSGPGGRVTRDDVERAARHRLRLTPRARRTAARRGIDLDGLLHDHPELTAAVITGDVVERLVLDTPVVAVPAVVPSSGQLSAGQLSAGQLSSGGVDPMRTAIARQMVRAWQEIPHFQVAQSIDVGVALDALLAHNAERSATERVLPAASFLRAAARAAADVPQVNGWWRDGAVVVAEGVHLGVVVALRRGGLVAPVIHDAHLQDLDTLMASFRDLVTRARAGRLRASEMTGATLTVTQLGEGEVDTVVPIVHPPQLAILGLGAVQRRPWVRHDAVEVRPVLRATLAVDHRAVDGRTGSAFLLAFARHLEEVPT</sequence>
<keyword evidence="3" id="KW-0808">Transferase</keyword>
<dbReference type="GO" id="GO:0016407">
    <property type="term" value="F:acetyltransferase activity"/>
    <property type="evidence" value="ECO:0007669"/>
    <property type="project" value="TreeGrafter"/>
</dbReference>
<evidence type="ECO:0000259" key="5">
    <source>
        <dbReference type="PROSITE" id="PS51826"/>
    </source>
</evidence>
<name>A0A6J6FLW2_9ZZZZ</name>
<dbReference type="SUPFAM" id="SSF47005">
    <property type="entry name" value="Peripheral subunit-binding domain of 2-oxo acid dehydrogenase complex"/>
    <property type="match status" value="1"/>
</dbReference>
<feature type="domain" description="Peripheral subunit-binding (PSBD)" evidence="5">
    <location>
        <begin position="30"/>
        <end position="67"/>
    </location>
</feature>
<dbReference type="InterPro" id="IPR050743">
    <property type="entry name" value="2-oxoacid_DH_E2_comp"/>
</dbReference>
<dbReference type="PANTHER" id="PTHR43178">
    <property type="entry name" value="DIHYDROLIPOAMIDE ACETYLTRANSFERASE COMPONENT OF PYRUVATE DEHYDROGENASE COMPLEX"/>
    <property type="match status" value="1"/>
</dbReference>
<evidence type="ECO:0000256" key="3">
    <source>
        <dbReference type="ARBA" id="ARBA00022679"/>
    </source>
</evidence>
<dbReference type="InterPro" id="IPR001078">
    <property type="entry name" value="2-oxoacid_DH_actylTfrase"/>
</dbReference>
<dbReference type="PROSITE" id="PS51826">
    <property type="entry name" value="PSBD"/>
    <property type="match status" value="1"/>
</dbReference>
<keyword evidence="4" id="KW-0012">Acyltransferase</keyword>
<evidence type="ECO:0000313" key="6">
    <source>
        <dbReference type="EMBL" id="CAB4587994.1"/>
    </source>
</evidence>
<accession>A0A6J6FLW2</accession>
<organism evidence="6">
    <name type="scientific">freshwater metagenome</name>
    <dbReference type="NCBI Taxonomy" id="449393"/>
    <lineage>
        <taxon>unclassified sequences</taxon>
        <taxon>metagenomes</taxon>
        <taxon>ecological metagenomes</taxon>
    </lineage>
</organism>
<reference evidence="6" key="1">
    <citation type="submission" date="2020-05" db="EMBL/GenBank/DDBJ databases">
        <authorList>
            <person name="Chiriac C."/>
            <person name="Salcher M."/>
            <person name="Ghai R."/>
            <person name="Kavagutti S V."/>
        </authorList>
    </citation>
    <scope>NUCLEOTIDE SEQUENCE</scope>
</reference>
<gene>
    <name evidence="6" type="ORF">UFOPK1493_03568</name>
</gene>
<evidence type="ECO:0000256" key="2">
    <source>
        <dbReference type="ARBA" id="ARBA00007317"/>
    </source>
</evidence>
<dbReference type="Pfam" id="PF00198">
    <property type="entry name" value="2-oxoacid_dh"/>
    <property type="match status" value="1"/>
</dbReference>
<dbReference type="GO" id="GO:0005737">
    <property type="term" value="C:cytoplasm"/>
    <property type="evidence" value="ECO:0007669"/>
    <property type="project" value="TreeGrafter"/>
</dbReference>
<dbReference type="GO" id="GO:0031405">
    <property type="term" value="F:lipoic acid binding"/>
    <property type="evidence" value="ECO:0007669"/>
    <property type="project" value="TreeGrafter"/>
</dbReference>
<dbReference type="PANTHER" id="PTHR43178:SF5">
    <property type="entry name" value="LIPOAMIDE ACYLTRANSFERASE COMPONENT OF BRANCHED-CHAIN ALPHA-KETO ACID DEHYDROGENASE COMPLEX, MITOCHONDRIAL"/>
    <property type="match status" value="1"/>
</dbReference>
<dbReference type="InterPro" id="IPR004167">
    <property type="entry name" value="PSBD"/>
</dbReference>
<comment type="cofactor">
    <cofactor evidence="1">
        <name>(R)-lipoate</name>
        <dbReference type="ChEBI" id="CHEBI:83088"/>
    </cofactor>
</comment>
<dbReference type="InterPro" id="IPR036625">
    <property type="entry name" value="E3-bd_dom_sf"/>
</dbReference>
<dbReference type="EMBL" id="CAEZSR010000207">
    <property type="protein sequence ID" value="CAB4587994.1"/>
    <property type="molecule type" value="Genomic_DNA"/>
</dbReference>
<dbReference type="InterPro" id="IPR023213">
    <property type="entry name" value="CAT-like_dom_sf"/>
</dbReference>
<dbReference type="Gene3D" id="4.10.320.10">
    <property type="entry name" value="E3-binding domain"/>
    <property type="match status" value="1"/>
</dbReference>
<dbReference type="AlphaFoldDB" id="A0A6J6FLW2"/>
<dbReference type="Gene3D" id="3.30.559.10">
    <property type="entry name" value="Chloramphenicol acetyltransferase-like domain"/>
    <property type="match status" value="1"/>
</dbReference>